<comment type="caution">
    <text evidence="1">The sequence shown here is derived from an EMBL/GenBank/DDBJ whole genome shotgun (WGS) entry which is preliminary data.</text>
</comment>
<sequence length="75" mass="8802">MSAREECSLLRVIHLLFYFTETPHQQQQQEKGHRLGSPIKDARRGRKLMMLLTRELTRGQVHFNLEQRVWGGSGL</sequence>
<evidence type="ECO:0000313" key="1">
    <source>
        <dbReference type="EMBL" id="GCC39641.1"/>
    </source>
</evidence>
<evidence type="ECO:0000313" key="2">
    <source>
        <dbReference type="Proteomes" id="UP000287033"/>
    </source>
</evidence>
<gene>
    <name evidence="1" type="ORF">chiPu_0023703</name>
</gene>
<organism evidence="1 2">
    <name type="scientific">Chiloscyllium punctatum</name>
    <name type="common">Brownbanded bambooshark</name>
    <name type="synonym">Hemiscyllium punctatum</name>
    <dbReference type="NCBI Taxonomy" id="137246"/>
    <lineage>
        <taxon>Eukaryota</taxon>
        <taxon>Metazoa</taxon>
        <taxon>Chordata</taxon>
        <taxon>Craniata</taxon>
        <taxon>Vertebrata</taxon>
        <taxon>Chondrichthyes</taxon>
        <taxon>Elasmobranchii</taxon>
        <taxon>Galeomorphii</taxon>
        <taxon>Galeoidea</taxon>
        <taxon>Orectolobiformes</taxon>
        <taxon>Hemiscylliidae</taxon>
        <taxon>Chiloscyllium</taxon>
    </lineage>
</organism>
<dbReference type="EMBL" id="BEZZ01025461">
    <property type="protein sequence ID" value="GCC39641.1"/>
    <property type="molecule type" value="Genomic_DNA"/>
</dbReference>
<reference evidence="1 2" key="1">
    <citation type="journal article" date="2018" name="Nat. Ecol. Evol.">
        <title>Shark genomes provide insights into elasmobranch evolution and the origin of vertebrates.</title>
        <authorList>
            <person name="Hara Y"/>
            <person name="Yamaguchi K"/>
            <person name="Onimaru K"/>
            <person name="Kadota M"/>
            <person name="Koyanagi M"/>
            <person name="Keeley SD"/>
            <person name="Tatsumi K"/>
            <person name="Tanaka K"/>
            <person name="Motone F"/>
            <person name="Kageyama Y"/>
            <person name="Nozu R"/>
            <person name="Adachi N"/>
            <person name="Nishimura O"/>
            <person name="Nakagawa R"/>
            <person name="Tanegashima C"/>
            <person name="Kiyatake I"/>
            <person name="Matsumoto R"/>
            <person name="Murakumo K"/>
            <person name="Nishida K"/>
            <person name="Terakita A"/>
            <person name="Kuratani S"/>
            <person name="Sato K"/>
            <person name="Hyodo S Kuraku.S."/>
        </authorList>
    </citation>
    <scope>NUCLEOTIDE SEQUENCE [LARGE SCALE GENOMIC DNA]</scope>
</reference>
<name>A0A401TAG0_CHIPU</name>
<accession>A0A401TAG0</accession>
<protein>
    <submittedName>
        <fullName evidence="1">Uncharacterized protein</fullName>
    </submittedName>
</protein>
<keyword evidence="2" id="KW-1185">Reference proteome</keyword>
<dbReference type="Proteomes" id="UP000287033">
    <property type="component" value="Unassembled WGS sequence"/>
</dbReference>
<proteinExistence type="predicted"/>
<dbReference type="AlphaFoldDB" id="A0A401TAG0"/>